<name>A0A6G4U434_9ACTN</name>
<dbReference type="InterPro" id="IPR033469">
    <property type="entry name" value="CYTH-like_dom_sf"/>
</dbReference>
<comment type="caution">
    <text evidence="2">The sequence shown here is derived from an EMBL/GenBank/DDBJ whole genome shotgun (WGS) entry which is preliminary data.</text>
</comment>
<dbReference type="Proteomes" id="UP000481583">
    <property type="component" value="Unassembled WGS sequence"/>
</dbReference>
<proteinExistence type="predicted"/>
<reference evidence="2 3" key="1">
    <citation type="submission" date="2020-02" db="EMBL/GenBank/DDBJ databases">
        <title>Whole-genome analyses of novel actinobacteria.</title>
        <authorList>
            <person name="Sahin N."/>
        </authorList>
    </citation>
    <scope>NUCLEOTIDE SEQUENCE [LARGE SCALE GENOMIC DNA]</scope>
    <source>
        <strain evidence="2 3">A7024</strain>
    </source>
</reference>
<accession>A0A6G4U434</accession>
<dbReference type="EMBL" id="JAAKZV010000082">
    <property type="protein sequence ID" value="NGN66047.1"/>
    <property type="molecule type" value="Genomic_DNA"/>
</dbReference>
<dbReference type="SUPFAM" id="SSF55154">
    <property type="entry name" value="CYTH-like phosphatases"/>
    <property type="match status" value="1"/>
</dbReference>
<evidence type="ECO:0000259" key="1">
    <source>
        <dbReference type="Pfam" id="PF09359"/>
    </source>
</evidence>
<dbReference type="InterPro" id="IPR018966">
    <property type="entry name" value="VTC_domain"/>
</dbReference>
<dbReference type="Pfam" id="PF09359">
    <property type="entry name" value="VTC"/>
    <property type="match status" value="1"/>
</dbReference>
<keyword evidence="3" id="KW-1185">Reference proteome</keyword>
<dbReference type="RefSeq" id="WP_165239052.1">
    <property type="nucleotide sequence ID" value="NZ_JAAKZV010000082.1"/>
</dbReference>
<gene>
    <name evidence="2" type="ORF">G5C51_19380</name>
</gene>
<organism evidence="2 3">
    <name type="scientific">Streptomyces coryli</name>
    <dbReference type="NCBI Taxonomy" id="1128680"/>
    <lineage>
        <taxon>Bacteria</taxon>
        <taxon>Bacillati</taxon>
        <taxon>Actinomycetota</taxon>
        <taxon>Actinomycetes</taxon>
        <taxon>Kitasatosporales</taxon>
        <taxon>Streptomycetaceae</taxon>
        <taxon>Streptomyces</taxon>
    </lineage>
</organism>
<dbReference type="AlphaFoldDB" id="A0A6G4U434"/>
<evidence type="ECO:0000313" key="3">
    <source>
        <dbReference type="Proteomes" id="UP000481583"/>
    </source>
</evidence>
<dbReference type="GO" id="GO:0006799">
    <property type="term" value="P:polyphosphate biosynthetic process"/>
    <property type="evidence" value="ECO:0007669"/>
    <property type="project" value="UniProtKB-ARBA"/>
</dbReference>
<sequence>MTPAERALARAAFAAAPVSLPELQARAELLARFDRSYFVPAPVFENFAARLRAAHGFRALAIDGRRTFAYHSVYFDTAGLRSYHDHRQGRRRRFKIRERLYEDSGERQFEIKLKGARGETVKRRRAMRPAERALGPEARGFLADVLRADYGLAAPGGLEPSLVTDYTRATFVADGQRITCDAGLLCVDSAGGRVRAHPDLVLVEVKSTGHLTPADRLLHRYGLRAAEFTKYCGALAAMRPDLPRNRWHRAVRVAFS</sequence>
<dbReference type="InterPro" id="IPR042267">
    <property type="entry name" value="VTC_sf"/>
</dbReference>
<protein>
    <submittedName>
        <fullName evidence="2">VTC domain-containing protein</fullName>
    </submittedName>
</protein>
<dbReference type="Gene3D" id="3.20.100.30">
    <property type="entry name" value="VTC, catalytic tunnel domain"/>
    <property type="match status" value="1"/>
</dbReference>
<feature type="domain" description="VTC" evidence="1">
    <location>
        <begin position="50"/>
        <end position="238"/>
    </location>
</feature>
<evidence type="ECO:0000313" key="2">
    <source>
        <dbReference type="EMBL" id="NGN66047.1"/>
    </source>
</evidence>